<evidence type="ECO:0000256" key="3">
    <source>
        <dbReference type="SAM" id="Phobius"/>
    </source>
</evidence>
<feature type="domain" description="Electron transfer flavoprotein alpha/beta-subunit N-terminal" evidence="4">
    <location>
        <begin position="81"/>
        <end position="152"/>
    </location>
</feature>
<keyword evidence="6" id="KW-1185">Reference proteome</keyword>
<dbReference type="EMBL" id="JBGMDY010000001">
    <property type="protein sequence ID" value="KAL2347370.1"/>
    <property type="molecule type" value="Genomic_DNA"/>
</dbReference>
<reference evidence="5 6" key="1">
    <citation type="submission" date="2024-08" db="EMBL/GenBank/DDBJ databases">
        <title>Insights into the chromosomal genome structure of Flemingia macrophylla.</title>
        <authorList>
            <person name="Ding Y."/>
            <person name="Zhao Y."/>
            <person name="Bi W."/>
            <person name="Wu M."/>
            <person name="Zhao G."/>
            <person name="Gong Y."/>
            <person name="Li W."/>
            <person name="Zhang P."/>
        </authorList>
    </citation>
    <scope>NUCLEOTIDE SEQUENCE [LARGE SCALE GENOMIC DNA]</scope>
    <source>
        <strain evidence="5">DYQJB</strain>
        <tissue evidence="5">Leaf</tissue>
    </source>
</reference>
<evidence type="ECO:0000256" key="2">
    <source>
        <dbReference type="ARBA" id="ARBA00005817"/>
    </source>
</evidence>
<proteinExistence type="inferred from homology"/>
<evidence type="ECO:0000313" key="6">
    <source>
        <dbReference type="Proteomes" id="UP001603857"/>
    </source>
</evidence>
<evidence type="ECO:0000256" key="1">
    <source>
        <dbReference type="ARBA" id="ARBA00004305"/>
    </source>
</evidence>
<accession>A0ABD1NGW5</accession>
<dbReference type="GO" id="GO:0005759">
    <property type="term" value="C:mitochondrial matrix"/>
    <property type="evidence" value="ECO:0007669"/>
    <property type="project" value="UniProtKB-SubCell"/>
</dbReference>
<organism evidence="5 6">
    <name type="scientific">Flemingia macrophylla</name>
    <dbReference type="NCBI Taxonomy" id="520843"/>
    <lineage>
        <taxon>Eukaryota</taxon>
        <taxon>Viridiplantae</taxon>
        <taxon>Streptophyta</taxon>
        <taxon>Embryophyta</taxon>
        <taxon>Tracheophyta</taxon>
        <taxon>Spermatophyta</taxon>
        <taxon>Magnoliopsida</taxon>
        <taxon>eudicotyledons</taxon>
        <taxon>Gunneridae</taxon>
        <taxon>Pentapetalae</taxon>
        <taxon>rosids</taxon>
        <taxon>fabids</taxon>
        <taxon>Fabales</taxon>
        <taxon>Fabaceae</taxon>
        <taxon>Papilionoideae</taxon>
        <taxon>50 kb inversion clade</taxon>
        <taxon>NPAAA clade</taxon>
        <taxon>indigoferoid/millettioid clade</taxon>
        <taxon>Phaseoleae</taxon>
        <taxon>Flemingia</taxon>
    </lineage>
</organism>
<feature type="transmembrane region" description="Helical" evidence="3">
    <location>
        <begin position="153"/>
        <end position="175"/>
    </location>
</feature>
<dbReference type="InterPro" id="IPR001308">
    <property type="entry name" value="ETF_a/FixB"/>
</dbReference>
<name>A0ABD1NGW5_9FABA</name>
<sequence>MANPRGERKRICKDEELECSNRLGISSDYLCSSSLSVSNSALLMKTFEGLPLMPYMLSNKVLPRKIKFQNFDGRYGVLLVQVLVVESDKFNNPLAEPWAKLVHLVQQSCGYSHIIATANSFGKYVMPRAAALLDVSPITDVTEISYTNTCVRLLTIQCDGLVLLIAYLILFGSLMRELNYYRYNL</sequence>
<evidence type="ECO:0000259" key="4">
    <source>
        <dbReference type="Pfam" id="PF01012"/>
    </source>
</evidence>
<dbReference type="SUPFAM" id="SSF52402">
    <property type="entry name" value="Adenine nucleotide alpha hydrolases-like"/>
    <property type="match status" value="1"/>
</dbReference>
<evidence type="ECO:0000313" key="5">
    <source>
        <dbReference type="EMBL" id="KAL2347370.1"/>
    </source>
</evidence>
<dbReference type="Pfam" id="PF01012">
    <property type="entry name" value="ETF"/>
    <property type="match status" value="1"/>
</dbReference>
<comment type="similarity">
    <text evidence="2">Belongs to the ETF alpha-subunit/FixB family.</text>
</comment>
<dbReference type="PANTHER" id="PTHR43153">
    <property type="entry name" value="ELECTRON TRANSFER FLAVOPROTEIN ALPHA"/>
    <property type="match status" value="1"/>
</dbReference>
<dbReference type="InterPro" id="IPR014729">
    <property type="entry name" value="Rossmann-like_a/b/a_fold"/>
</dbReference>
<dbReference type="AlphaFoldDB" id="A0ABD1NGW5"/>
<comment type="caution">
    <text evidence="5">The sequence shown here is derived from an EMBL/GenBank/DDBJ whole genome shotgun (WGS) entry which is preliminary data.</text>
</comment>
<dbReference type="Proteomes" id="UP001603857">
    <property type="component" value="Unassembled WGS sequence"/>
</dbReference>
<dbReference type="Gene3D" id="3.40.50.620">
    <property type="entry name" value="HUPs"/>
    <property type="match status" value="1"/>
</dbReference>
<keyword evidence="3" id="KW-0472">Membrane</keyword>
<keyword evidence="3" id="KW-0812">Transmembrane</keyword>
<comment type="subcellular location">
    <subcellularLocation>
        <location evidence="1">Mitochondrion matrix</location>
    </subcellularLocation>
</comment>
<dbReference type="InterPro" id="IPR014730">
    <property type="entry name" value="ETF_a/b_N"/>
</dbReference>
<protein>
    <recommendedName>
        <fullName evidence="4">Electron transfer flavoprotein alpha/beta-subunit N-terminal domain-containing protein</fullName>
    </recommendedName>
</protein>
<dbReference type="PANTHER" id="PTHR43153:SF1">
    <property type="entry name" value="ELECTRON TRANSFER FLAVOPROTEIN SUBUNIT ALPHA, MITOCHONDRIAL"/>
    <property type="match status" value="1"/>
</dbReference>
<keyword evidence="3" id="KW-1133">Transmembrane helix</keyword>
<gene>
    <name evidence="5" type="ORF">Fmac_001370</name>
</gene>